<dbReference type="InterPro" id="IPR019560">
    <property type="entry name" value="Mitochondrial_18_kDa_protein"/>
</dbReference>
<dbReference type="STRING" id="619300.G3AHI7"/>
<comment type="similarity">
    <text evidence="1">Belongs to the MTFP1 family.</text>
</comment>
<dbReference type="RefSeq" id="XP_007373735.1">
    <property type="nucleotide sequence ID" value="XM_007373673.1"/>
</dbReference>
<gene>
    <name evidence="4" type="ORF">SPAPADRAFT_49219</name>
</gene>
<dbReference type="PANTHER" id="PTHR11001">
    <property type="entry name" value="MITOCHONDRIAL FISSION PROCESS PROTEIN 1"/>
    <property type="match status" value="1"/>
</dbReference>
<name>G3AHI7_SPAPN</name>
<dbReference type="GO" id="GO:0005739">
    <property type="term" value="C:mitochondrion"/>
    <property type="evidence" value="ECO:0007669"/>
    <property type="project" value="TreeGrafter"/>
</dbReference>
<evidence type="ECO:0000313" key="5">
    <source>
        <dbReference type="Proteomes" id="UP000000709"/>
    </source>
</evidence>
<evidence type="ECO:0000313" key="4">
    <source>
        <dbReference type="EMBL" id="EGW34151.1"/>
    </source>
</evidence>
<dbReference type="GeneID" id="18871316"/>
<reference evidence="4 5" key="1">
    <citation type="journal article" date="2011" name="Proc. Natl. Acad. Sci. U.S.A.">
        <title>Comparative genomics of xylose-fermenting fungi for enhanced biofuel production.</title>
        <authorList>
            <person name="Wohlbach D.J."/>
            <person name="Kuo A."/>
            <person name="Sato T.K."/>
            <person name="Potts K.M."/>
            <person name="Salamov A.A."/>
            <person name="LaButti K.M."/>
            <person name="Sun H."/>
            <person name="Clum A."/>
            <person name="Pangilinan J.L."/>
            <person name="Lindquist E.A."/>
            <person name="Lucas S."/>
            <person name="Lapidus A."/>
            <person name="Jin M."/>
            <person name="Gunawan C."/>
            <person name="Balan V."/>
            <person name="Dale B.E."/>
            <person name="Jeffries T.W."/>
            <person name="Zinkel R."/>
            <person name="Barry K.W."/>
            <person name="Grigoriev I.V."/>
            <person name="Gasch A.P."/>
        </authorList>
    </citation>
    <scope>NUCLEOTIDE SEQUENCE [LARGE SCALE GENOMIC DNA]</scope>
    <source>
        <strain evidence="5">NRRL Y-27907 / 11-Y1</strain>
    </source>
</reference>
<evidence type="ECO:0000256" key="3">
    <source>
        <dbReference type="ARBA" id="ARBA00029631"/>
    </source>
</evidence>
<dbReference type="Proteomes" id="UP000000709">
    <property type="component" value="Unassembled WGS sequence"/>
</dbReference>
<dbReference type="PANTHER" id="PTHR11001:SF2">
    <property type="entry name" value="MITOCHONDRIAL FISSION PROCESS PROTEIN 1"/>
    <property type="match status" value="1"/>
</dbReference>
<proteinExistence type="inferred from homology"/>
<evidence type="ECO:0000256" key="1">
    <source>
        <dbReference type="ARBA" id="ARBA00009224"/>
    </source>
</evidence>
<organism evidence="5">
    <name type="scientific">Spathaspora passalidarum (strain NRRL Y-27907 / 11-Y1)</name>
    <dbReference type="NCBI Taxonomy" id="619300"/>
    <lineage>
        <taxon>Eukaryota</taxon>
        <taxon>Fungi</taxon>
        <taxon>Dikarya</taxon>
        <taxon>Ascomycota</taxon>
        <taxon>Saccharomycotina</taxon>
        <taxon>Pichiomycetes</taxon>
        <taxon>Debaryomycetaceae</taxon>
        <taxon>Spathaspora</taxon>
    </lineage>
</organism>
<keyword evidence="5" id="KW-1185">Reference proteome</keyword>
<dbReference type="OMA" id="EHATEWI"/>
<dbReference type="KEGG" id="spaa:SPAPADRAFT_49219"/>
<protein>
    <recommendedName>
        <fullName evidence="2">Mitochondrial fission process protein 1</fullName>
    </recommendedName>
    <alternativeName>
        <fullName evidence="3">Mitochondrial 18 kDa protein</fullName>
    </alternativeName>
</protein>
<sequence length="216" mass="24221">MSAKSEEKSVTSVSDITASEQESGIRYAAYANRLKTILKAARRYRYVAYSSDIGESFRPVAHPYLVKSGYVISWLYFIGDISYAAWLTKRKSEGTFTPGLRPWDTVPNVDVQSSQEFVSSHSLVDSDWRLSALKRGVFQGIASMAIPALTIHNIVHYSDSLFKKSGITVLQKYGAVLIGLGTIPILPRVIDEPVEQAVDWLFYKGEQLYIKKTKLE</sequence>
<dbReference type="HOGENOM" id="CLU_053720_0_1_1"/>
<dbReference type="GO" id="GO:0000266">
    <property type="term" value="P:mitochondrial fission"/>
    <property type="evidence" value="ECO:0007669"/>
    <property type="project" value="TreeGrafter"/>
</dbReference>
<dbReference type="InParanoid" id="G3AHI7"/>
<accession>G3AHI7</accession>
<dbReference type="eggNOG" id="KOG3945">
    <property type="taxonomic scope" value="Eukaryota"/>
</dbReference>
<evidence type="ECO:0000256" key="2">
    <source>
        <dbReference type="ARBA" id="ARBA00017835"/>
    </source>
</evidence>
<dbReference type="OrthoDB" id="424969at2759"/>
<dbReference type="EMBL" id="GL996500">
    <property type="protein sequence ID" value="EGW34151.1"/>
    <property type="molecule type" value="Genomic_DNA"/>
</dbReference>
<dbReference type="Pfam" id="PF10558">
    <property type="entry name" value="MTP18"/>
    <property type="match status" value="1"/>
</dbReference>
<dbReference type="AlphaFoldDB" id="G3AHI7"/>